<dbReference type="Pfam" id="PF01266">
    <property type="entry name" value="DAO"/>
    <property type="match status" value="1"/>
</dbReference>
<dbReference type="GO" id="GO:0047545">
    <property type="term" value="F:(S)-2-hydroxyglutarate dehydrogenase activity"/>
    <property type="evidence" value="ECO:0007669"/>
    <property type="project" value="TreeGrafter"/>
</dbReference>
<evidence type="ECO:0000256" key="1">
    <source>
        <dbReference type="ARBA" id="ARBA00001974"/>
    </source>
</evidence>
<dbReference type="OrthoDB" id="9801699at2"/>
<dbReference type="EMBL" id="VNIK02000005">
    <property type="protein sequence ID" value="KAB5488833.1"/>
    <property type="molecule type" value="Genomic_DNA"/>
</dbReference>
<proteinExistence type="inferred from homology"/>
<evidence type="ECO:0000313" key="8">
    <source>
        <dbReference type="Proteomes" id="UP000319204"/>
    </source>
</evidence>
<dbReference type="RefSeq" id="WP_151890328.1">
    <property type="nucleotide sequence ID" value="NZ_VNIK02000005.1"/>
</dbReference>
<gene>
    <name evidence="7" type="primary">lhgO</name>
    <name evidence="7" type="ORF">FOT42_009475</name>
</gene>
<evidence type="ECO:0000256" key="4">
    <source>
        <dbReference type="ARBA" id="ARBA00023002"/>
    </source>
</evidence>
<comment type="similarity">
    <text evidence="5">Belongs to the L2HGDH family.</text>
</comment>
<keyword evidence="3" id="KW-0274">FAD</keyword>
<comment type="cofactor">
    <cofactor evidence="1">
        <name>FAD</name>
        <dbReference type="ChEBI" id="CHEBI:57692"/>
    </cofactor>
</comment>
<organism evidence="7 8">
    <name type="scientific">Flagellimonas hadalis</name>
    <dbReference type="NCBI Taxonomy" id="2597517"/>
    <lineage>
        <taxon>Bacteria</taxon>
        <taxon>Pseudomonadati</taxon>
        <taxon>Bacteroidota</taxon>
        <taxon>Flavobacteriia</taxon>
        <taxon>Flavobacteriales</taxon>
        <taxon>Flavobacteriaceae</taxon>
        <taxon>Flagellimonas</taxon>
    </lineage>
</organism>
<protein>
    <submittedName>
        <fullName evidence="7">L-2-hydroxyglutarate oxidase</fullName>
        <ecNumber evidence="7">1.1.3.-</ecNumber>
    </submittedName>
</protein>
<dbReference type="NCBIfam" id="NF008726">
    <property type="entry name" value="PRK11728.1"/>
    <property type="match status" value="1"/>
</dbReference>
<comment type="caution">
    <text evidence="7">The sequence shown here is derived from an EMBL/GenBank/DDBJ whole genome shotgun (WGS) entry which is preliminary data.</text>
</comment>
<dbReference type="Gene3D" id="3.30.9.10">
    <property type="entry name" value="D-Amino Acid Oxidase, subunit A, domain 2"/>
    <property type="match status" value="1"/>
</dbReference>
<dbReference type="InterPro" id="IPR006076">
    <property type="entry name" value="FAD-dep_OxRdtase"/>
</dbReference>
<dbReference type="PANTHER" id="PTHR43104">
    <property type="entry name" value="L-2-HYDROXYGLUTARATE DEHYDROGENASE, MITOCHONDRIAL"/>
    <property type="match status" value="1"/>
</dbReference>
<reference evidence="7" key="1">
    <citation type="submission" date="2019-10" db="EMBL/GenBank/DDBJ databases">
        <title>Muricauda hadale sp. nov., a piezophilic bacterium isolated from hadopelagic water of the Mariana Trench.</title>
        <authorList>
            <person name="Wei Y."/>
        </authorList>
    </citation>
    <scope>NUCLEOTIDE SEQUENCE [LARGE SCALE GENOMIC DNA]</scope>
    <source>
        <strain evidence="7">MT-229</strain>
    </source>
</reference>
<dbReference type="Proteomes" id="UP000319204">
    <property type="component" value="Unassembled WGS sequence"/>
</dbReference>
<keyword evidence="8" id="KW-1185">Reference proteome</keyword>
<dbReference type="InterPro" id="IPR036188">
    <property type="entry name" value="FAD/NAD-bd_sf"/>
</dbReference>
<feature type="domain" description="FAD dependent oxidoreductase" evidence="6">
    <location>
        <begin position="4"/>
        <end position="390"/>
    </location>
</feature>
<dbReference type="SUPFAM" id="SSF51905">
    <property type="entry name" value="FAD/NAD(P)-binding domain"/>
    <property type="match status" value="1"/>
</dbReference>
<dbReference type="AlphaFoldDB" id="A0A5N5IQA6"/>
<keyword evidence="2" id="KW-0285">Flavoprotein</keyword>
<evidence type="ECO:0000256" key="5">
    <source>
        <dbReference type="ARBA" id="ARBA00037941"/>
    </source>
</evidence>
<dbReference type="PANTHER" id="PTHR43104:SF2">
    <property type="entry name" value="L-2-HYDROXYGLUTARATE DEHYDROGENASE, MITOCHONDRIAL"/>
    <property type="match status" value="1"/>
</dbReference>
<dbReference type="EC" id="1.1.3.-" evidence="7"/>
<dbReference type="Gene3D" id="3.50.50.60">
    <property type="entry name" value="FAD/NAD(P)-binding domain"/>
    <property type="match status" value="1"/>
</dbReference>
<dbReference type="GO" id="GO:0005737">
    <property type="term" value="C:cytoplasm"/>
    <property type="evidence" value="ECO:0007669"/>
    <property type="project" value="TreeGrafter"/>
</dbReference>
<name>A0A5N5IQA6_9FLAO</name>
<evidence type="ECO:0000256" key="2">
    <source>
        <dbReference type="ARBA" id="ARBA00022630"/>
    </source>
</evidence>
<evidence type="ECO:0000313" key="7">
    <source>
        <dbReference type="EMBL" id="KAB5488833.1"/>
    </source>
</evidence>
<evidence type="ECO:0000259" key="6">
    <source>
        <dbReference type="Pfam" id="PF01266"/>
    </source>
</evidence>
<keyword evidence="4 7" id="KW-0560">Oxidoreductase</keyword>
<evidence type="ECO:0000256" key="3">
    <source>
        <dbReference type="ARBA" id="ARBA00022827"/>
    </source>
</evidence>
<sequence>MEYDVTIIGCGIVGLSVGYHLKKERPGLQLAFIEKEKDIAKHQTGRNSGVIHSGIYYKPGSAKARNCKQGYDLLVQFCKEQEIHFEICGKLIVATDANEEKALDTIYERGVENGLKGLKTLNSEEIMAIEPYVRGTKGILVPQAGIVDYSQVAKKLKENLEEMGAHFFFGNALKEISGKEKLILSFGNNKIVSKYMVNCAGLYSDKIAKMNGVKLKAKIIPFKGEYFLIKENKRYLIKNLVYPVPDPKFPFLGVHFTRRINGEIDAGPNAVLALGREGYHKFEINFKELIESVFFKGFLRMALRYWKVGIYEMHRSFSKKAFVKSLQKLVPEIREEDLKVGNSGIRAQICYENGKLADDFLIQYSANAVHVVNAPSPAATSSLQIGKTICNKLISRI</sequence>
<accession>A0A5N5IQA6</accession>